<dbReference type="EC" id="3.1.3.25" evidence="9"/>
<name>A0A5J5FYB6_9GAMM</name>
<dbReference type="AlphaFoldDB" id="A0A5J5FYB6"/>
<dbReference type="RefSeq" id="WP_150436114.1">
    <property type="nucleotide sequence ID" value="NZ_VYKJ01000009.1"/>
</dbReference>
<comment type="catalytic activity">
    <reaction evidence="1 9">
        <text>a myo-inositol phosphate + H2O = myo-inositol + phosphate</text>
        <dbReference type="Rhea" id="RHEA:24056"/>
        <dbReference type="ChEBI" id="CHEBI:15377"/>
        <dbReference type="ChEBI" id="CHEBI:17268"/>
        <dbReference type="ChEBI" id="CHEBI:43474"/>
        <dbReference type="ChEBI" id="CHEBI:84139"/>
        <dbReference type="EC" id="3.1.3.25"/>
    </reaction>
</comment>
<evidence type="ECO:0000256" key="8">
    <source>
        <dbReference type="PIRSR" id="PIRSR600760-2"/>
    </source>
</evidence>
<dbReference type="GO" id="GO:0006020">
    <property type="term" value="P:inositol metabolic process"/>
    <property type="evidence" value="ECO:0007669"/>
    <property type="project" value="TreeGrafter"/>
</dbReference>
<feature type="binding site" evidence="8">
    <location>
        <position position="215"/>
    </location>
    <ligand>
        <name>Mg(2+)</name>
        <dbReference type="ChEBI" id="CHEBI:18420"/>
        <label>1</label>
        <note>catalytic</note>
    </ligand>
</feature>
<evidence type="ECO:0000256" key="9">
    <source>
        <dbReference type="RuleBase" id="RU364068"/>
    </source>
</evidence>
<dbReference type="InterPro" id="IPR000760">
    <property type="entry name" value="Inositol_monophosphatase-like"/>
</dbReference>
<evidence type="ECO:0000256" key="2">
    <source>
        <dbReference type="ARBA" id="ARBA00001946"/>
    </source>
</evidence>
<dbReference type="InterPro" id="IPR033942">
    <property type="entry name" value="IMPase"/>
</dbReference>
<dbReference type="OrthoDB" id="9785695at2"/>
<keyword evidence="5 9" id="KW-0378">Hydrolase</keyword>
<proteinExistence type="inferred from homology"/>
<dbReference type="FunFam" id="3.30.540.10:FF:000003">
    <property type="entry name" value="Inositol-1-monophosphatase"/>
    <property type="match status" value="1"/>
</dbReference>
<dbReference type="EMBL" id="VYKJ01000009">
    <property type="protein sequence ID" value="KAA8998054.1"/>
    <property type="molecule type" value="Genomic_DNA"/>
</dbReference>
<evidence type="ECO:0000256" key="3">
    <source>
        <dbReference type="ARBA" id="ARBA00009759"/>
    </source>
</evidence>
<dbReference type="Gene3D" id="3.30.540.10">
    <property type="entry name" value="Fructose-1,6-Bisphosphatase, subunit A, domain 1"/>
    <property type="match status" value="1"/>
</dbReference>
<dbReference type="PANTHER" id="PTHR20854:SF4">
    <property type="entry name" value="INOSITOL-1-MONOPHOSPHATASE-RELATED"/>
    <property type="match status" value="1"/>
</dbReference>
<dbReference type="GO" id="GO:0046872">
    <property type="term" value="F:metal ion binding"/>
    <property type="evidence" value="ECO:0007669"/>
    <property type="project" value="UniProtKB-KW"/>
</dbReference>
<keyword evidence="4 8" id="KW-0479">Metal-binding</keyword>
<dbReference type="Gene3D" id="3.40.190.80">
    <property type="match status" value="1"/>
</dbReference>
<sequence>MTDFFSHSVSERLQQAVELIGQAGKMALRAFQQISPEQIQYKGPQDFLTQTDTEIEIYLKQQLRQHFPMDEVLGEETGGELSDSMWVLDPIDGTANFARGIPHFCLALAYLLQGKTQFGIILDPCHQDLYIAQLGRGATLNGRPVRVSATETFSVASLELGWSARIANARYLSLLDGLMRAGGNVRRGACGALGLAWVATGRTDAYLELHMNPWDCLAGMLLVSEAGGAINDYLAAGGLERGGKVVVSNRALAGQIGHIADVPLKISHD</sequence>
<dbReference type="PRINTS" id="PR01959">
    <property type="entry name" value="SBIMPHPHTASE"/>
</dbReference>
<dbReference type="InterPro" id="IPR020583">
    <property type="entry name" value="Inositol_monoP_metal-BS"/>
</dbReference>
<feature type="binding site" evidence="8">
    <location>
        <position position="89"/>
    </location>
    <ligand>
        <name>Mg(2+)</name>
        <dbReference type="ChEBI" id="CHEBI:18420"/>
        <label>1</label>
        <note>catalytic</note>
    </ligand>
</feature>
<dbReference type="GO" id="GO:0008934">
    <property type="term" value="F:inositol monophosphate 1-phosphatase activity"/>
    <property type="evidence" value="ECO:0007669"/>
    <property type="project" value="InterPro"/>
</dbReference>
<keyword evidence="6" id="KW-0805">Transcription regulation</keyword>
<dbReference type="GO" id="GO:0031564">
    <property type="term" value="P:transcription antitermination"/>
    <property type="evidence" value="ECO:0007669"/>
    <property type="project" value="UniProtKB-KW"/>
</dbReference>
<evidence type="ECO:0000256" key="7">
    <source>
        <dbReference type="ARBA" id="ARBA00022842"/>
    </source>
</evidence>
<feature type="binding site" evidence="8">
    <location>
        <position position="92"/>
    </location>
    <ligand>
        <name>Mg(2+)</name>
        <dbReference type="ChEBI" id="CHEBI:18420"/>
        <label>1</label>
        <note>catalytic</note>
    </ligand>
</feature>
<accession>A0A5J5FYB6</accession>
<comment type="cofactor">
    <cofactor evidence="2 8 9">
        <name>Mg(2+)</name>
        <dbReference type="ChEBI" id="CHEBI:18420"/>
    </cofactor>
</comment>
<dbReference type="InterPro" id="IPR022337">
    <property type="entry name" value="Inositol_monophosphatase_SuhB"/>
</dbReference>
<keyword evidence="7 8" id="KW-0460">Magnesium</keyword>
<feature type="binding site" evidence="8">
    <location>
        <position position="75"/>
    </location>
    <ligand>
        <name>Mg(2+)</name>
        <dbReference type="ChEBI" id="CHEBI:18420"/>
        <label>1</label>
        <note>catalytic</note>
    </ligand>
</feature>
<keyword evidence="11" id="KW-1185">Reference proteome</keyword>
<dbReference type="PANTHER" id="PTHR20854">
    <property type="entry name" value="INOSITOL MONOPHOSPHATASE"/>
    <property type="match status" value="1"/>
</dbReference>
<reference evidence="10 11" key="1">
    <citation type="submission" date="2019-09" db="EMBL/GenBank/DDBJ databases">
        <authorList>
            <person name="Li Y."/>
        </authorList>
    </citation>
    <scope>NUCLEOTIDE SEQUENCE [LARGE SCALE GENOMIC DNA]</scope>
    <source>
        <strain evidence="10 11">L3-3HA</strain>
    </source>
</reference>
<comment type="similarity">
    <text evidence="3 9">Belongs to the inositol monophosphatase superfamily.</text>
</comment>
<dbReference type="SUPFAM" id="SSF56655">
    <property type="entry name" value="Carbohydrate phosphatase"/>
    <property type="match status" value="1"/>
</dbReference>
<evidence type="ECO:0000313" key="10">
    <source>
        <dbReference type="EMBL" id="KAA8998054.1"/>
    </source>
</evidence>
<dbReference type="Pfam" id="PF00459">
    <property type="entry name" value="Inositol_P"/>
    <property type="match status" value="1"/>
</dbReference>
<evidence type="ECO:0000313" key="11">
    <source>
        <dbReference type="Proteomes" id="UP000335415"/>
    </source>
</evidence>
<dbReference type="CDD" id="cd01639">
    <property type="entry name" value="IMPase"/>
    <property type="match status" value="1"/>
</dbReference>
<gene>
    <name evidence="10" type="ORF">FJU30_16675</name>
</gene>
<keyword evidence="6" id="KW-0889">Transcription antitermination</keyword>
<evidence type="ECO:0000256" key="6">
    <source>
        <dbReference type="ARBA" id="ARBA00022814"/>
    </source>
</evidence>
<feature type="binding site" evidence="8">
    <location>
        <position position="91"/>
    </location>
    <ligand>
        <name>Mg(2+)</name>
        <dbReference type="ChEBI" id="CHEBI:18420"/>
        <label>1</label>
        <note>catalytic</note>
    </ligand>
</feature>
<keyword evidence="6" id="KW-0804">Transcription</keyword>
<dbReference type="PROSITE" id="PS00629">
    <property type="entry name" value="IMP_1"/>
    <property type="match status" value="1"/>
</dbReference>
<protein>
    <recommendedName>
        <fullName evidence="9">Inositol-1-monophosphatase</fullName>
        <ecNumber evidence="9">3.1.3.25</ecNumber>
    </recommendedName>
</protein>
<organism evidence="10 11">
    <name type="scientific">Affinibrenneria salicis</name>
    <dbReference type="NCBI Taxonomy" id="2590031"/>
    <lineage>
        <taxon>Bacteria</taxon>
        <taxon>Pseudomonadati</taxon>
        <taxon>Pseudomonadota</taxon>
        <taxon>Gammaproteobacteria</taxon>
        <taxon>Enterobacterales</taxon>
        <taxon>Pectobacteriaceae</taxon>
        <taxon>Affinibrenneria</taxon>
    </lineage>
</organism>
<evidence type="ECO:0000256" key="5">
    <source>
        <dbReference type="ARBA" id="ARBA00022801"/>
    </source>
</evidence>
<dbReference type="GO" id="GO:0007165">
    <property type="term" value="P:signal transduction"/>
    <property type="evidence" value="ECO:0007669"/>
    <property type="project" value="TreeGrafter"/>
</dbReference>
<evidence type="ECO:0000256" key="1">
    <source>
        <dbReference type="ARBA" id="ARBA00001033"/>
    </source>
</evidence>
<evidence type="ECO:0000256" key="4">
    <source>
        <dbReference type="ARBA" id="ARBA00022723"/>
    </source>
</evidence>
<comment type="caution">
    <text evidence="10">The sequence shown here is derived from an EMBL/GenBank/DDBJ whole genome shotgun (WGS) entry which is preliminary data.</text>
</comment>
<dbReference type="PRINTS" id="PR00377">
    <property type="entry name" value="IMPHPHTASES"/>
</dbReference>
<dbReference type="Proteomes" id="UP000335415">
    <property type="component" value="Unassembled WGS sequence"/>
</dbReference>